<dbReference type="EMBL" id="BKCJ010481760">
    <property type="protein sequence ID" value="GFA75494.1"/>
    <property type="molecule type" value="Genomic_DNA"/>
</dbReference>
<evidence type="ECO:0000256" key="1">
    <source>
        <dbReference type="SAM" id="MobiDB-lite"/>
    </source>
</evidence>
<accession>A0A699K725</accession>
<dbReference type="AlphaFoldDB" id="A0A699K725"/>
<organism evidence="2">
    <name type="scientific">Tanacetum cinerariifolium</name>
    <name type="common">Dalmatian daisy</name>
    <name type="synonym">Chrysanthemum cinerariifolium</name>
    <dbReference type="NCBI Taxonomy" id="118510"/>
    <lineage>
        <taxon>Eukaryota</taxon>
        <taxon>Viridiplantae</taxon>
        <taxon>Streptophyta</taxon>
        <taxon>Embryophyta</taxon>
        <taxon>Tracheophyta</taxon>
        <taxon>Spermatophyta</taxon>
        <taxon>Magnoliopsida</taxon>
        <taxon>eudicotyledons</taxon>
        <taxon>Gunneridae</taxon>
        <taxon>Pentapetalae</taxon>
        <taxon>asterids</taxon>
        <taxon>campanulids</taxon>
        <taxon>Asterales</taxon>
        <taxon>Asteraceae</taxon>
        <taxon>Asteroideae</taxon>
        <taxon>Anthemideae</taxon>
        <taxon>Anthemidinae</taxon>
        <taxon>Tanacetum</taxon>
    </lineage>
</organism>
<reference evidence="2" key="1">
    <citation type="journal article" date="2019" name="Sci. Rep.">
        <title>Draft genome of Tanacetum cinerariifolium, the natural source of mosquito coil.</title>
        <authorList>
            <person name="Yamashiro T."/>
            <person name="Shiraishi A."/>
            <person name="Satake H."/>
            <person name="Nakayama K."/>
        </authorList>
    </citation>
    <scope>NUCLEOTIDE SEQUENCE</scope>
</reference>
<sequence>EIGKSSIIDDEVVQDQRQRDDNDLQDKRHDQPKEEEVKLRRSKRARIEKSFGPDFFMVENEPISYREAVTSSEWLNEKNPLKV</sequence>
<comment type="caution">
    <text evidence="2">The sequence shown here is derived from an EMBL/GenBank/DDBJ whole genome shotgun (WGS) entry which is preliminary data.</text>
</comment>
<feature type="compositionally biased region" description="Basic and acidic residues" evidence="1">
    <location>
        <begin position="14"/>
        <end position="41"/>
    </location>
</feature>
<gene>
    <name evidence="2" type="ORF">Tci_647466</name>
</gene>
<evidence type="ECO:0000313" key="2">
    <source>
        <dbReference type="EMBL" id="GFA75494.1"/>
    </source>
</evidence>
<proteinExistence type="predicted"/>
<feature type="non-terminal residue" evidence="2">
    <location>
        <position position="1"/>
    </location>
</feature>
<protein>
    <submittedName>
        <fullName evidence="2">Retrovirus-related Pol polyprotein from transposon TNT 1-94</fullName>
    </submittedName>
</protein>
<feature type="region of interest" description="Disordered" evidence="1">
    <location>
        <begin position="1"/>
        <end position="41"/>
    </location>
</feature>
<name>A0A699K725_TANCI</name>